<dbReference type="Proteomes" id="UP000555103">
    <property type="component" value="Unassembled WGS sequence"/>
</dbReference>
<gene>
    <name evidence="2" type="ORF">GGR21_001673</name>
</gene>
<organism evidence="2 3">
    <name type="scientific">Dysgonomonas hofstadii</name>
    <dbReference type="NCBI Taxonomy" id="637886"/>
    <lineage>
        <taxon>Bacteria</taxon>
        <taxon>Pseudomonadati</taxon>
        <taxon>Bacteroidota</taxon>
        <taxon>Bacteroidia</taxon>
        <taxon>Bacteroidales</taxon>
        <taxon>Dysgonomonadaceae</taxon>
        <taxon>Dysgonomonas</taxon>
    </lineage>
</organism>
<comment type="caution">
    <text evidence="2">The sequence shown here is derived from an EMBL/GenBank/DDBJ whole genome shotgun (WGS) entry which is preliminary data.</text>
</comment>
<accession>A0A840CNW2</accession>
<reference evidence="2 3" key="1">
    <citation type="submission" date="2020-08" db="EMBL/GenBank/DDBJ databases">
        <title>Genomic Encyclopedia of Type Strains, Phase IV (KMG-IV): sequencing the most valuable type-strain genomes for metagenomic binning, comparative biology and taxonomic classification.</title>
        <authorList>
            <person name="Goeker M."/>
        </authorList>
    </citation>
    <scope>NUCLEOTIDE SEQUENCE [LARGE SCALE GENOMIC DNA]</scope>
    <source>
        <strain evidence="2 3">DSM 104969</strain>
    </source>
</reference>
<evidence type="ECO:0000256" key="1">
    <source>
        <dbReference type="SAM" id="Phobius"/>
    </source>
</evidence>
<keyword evidence="1" id="KW-1133">Transmembrane helix</keyword>
<keyword evidence="1" id="KW-0472">Membrane</keyword>
<protein>
    <submittedName>
        <fullName evidence="2">Uncharacterized protein</fullName>
    </submittedName>
</protein>
<dbReference type="EMBL" id="JACIEP010000005">
    <property type="protein sequence ID" value="MBB4035778.1"/>
    <property type="molecule type" value="Genomic_DNA"/>
</dbReference>
<name>A0A840CNW2_9BACT</name>
<sequence>MNIHIMNLILPGTIVVAYLSFLVYCVLNHYLSEED</sequence>
<feature type="transmembrane region" description="Helical" evidence="1">
    <location>
        <begin position="7"/>
        <end position="31"/>
    </location>
</feature>
<proteinExistence type="predicted"/>
<dbReference type="AlphaFoldDB" id="A0A840CNW2"/>
<keyword evidence="1" id="KW-0812">Transmembrane</keyword>
<evidence type="ECO:0000313" key="2">
    <source>
        <dbReference type="EMBL" id="MBB4035778.1"/>
    </source>
</evidence>
<keyword evidence="3" id="KW-1185">Reference proteome</keyword>
<evidence type="ECO:0000313" key="3">
    <source>
        <dbReference type="Proteomes" id="UP000555103"/>
    </source>
</evidence>